<dbReference type="RefSeq" id="WP_398280559.1">
    <property type="nucleotide sequence ID" value="NZ_JBITLV010000004.1"/>
</dbReference>
<accession>A0ABW8ANG3</accession>
<evidence type="ECO:0000313" key="4">
    <source>
        <dbReference type="EMBL" id="MFI7587919.1"/>
    </source>
</evidence>
<dbReference type="CDD" id="cd19438">
    <property type="entry name" value="lipocalin_Blc-like"/>
    <property type="match status" value="1"/>
</dbReference>
<gene>
    <name evidence="4" type="ORF">ACIB24_12675</name>
</gene>
<evidence type="ECO:0000256" key="2">
    <source>
        <dbReference type="PIRNR" id="PIRNR036893"/>
    </source>
</evidence>
<dbReference type="InterPro" id="IPR022271">
    <property type="entry name" value="Lipocalin_ApoD"/>
</dbReference>
<dbReference type="Pfam" id="PF08212">
    <property type="entry name" value="Lipocalin_2"/>
    <property type="match status" value="1"/>
</dbReference>
<keyword evidence="2" id="KW-0732">Signal</keyword>
<dbReference type="InterPro" id="IPR012674">
    <property type="entry name" value="Calycin"/>
</dbReference>
<comment type="similarity">
    <text evidence="1 2">Belongs to the calycin superfamily. Lipocalin family.</text>
</comment>
<dbReference type="PANTHER" id="PTHR10612">
    <property type="entry name" value="APOLIPOPROTEIN D"/>
    <property type="match status" value="1"/>
</dbReference>
<dbReference type="PANTHER" id="PTHR10612:SF34">
    <property type="entry name" value="APOLIPOPROTEIN D"/>
    <property type="match status" value="1"/>
</dbReference>
<comment type="caution">
    <text evidence="4">The sequence shown here is derived from an EMBL/GenBank/DDBJ whole genome shotgun (WGS) entry which is preliminary data.</text>
</comment>
<name>A0ABW8ANG3_9ACTN</name>
<organism evidence="4 5">
    <name type="scientific">Spongisporangium articulatum</name>
    <dbReference type="NCBI Taxonomy" id="3362603"/>
    <lineage>
        <taxon>Bacteria</taxon>
        <taxon>Bacillati</taxon>
        <taxon>Actinomycetota</taxon>
        <taxon>Actinomycetes</taxon>
        <taxon>Kineosporiales</taxon>
        <taxon>Kineosporiaceae</taxon>
        <taxon>Spongisporangium</taxon>
    </lineage>
</organism>
<evidence type="ECO:0000259" key="3">
    <source>
        <dbReference type="Pfam" id="PF08212"/>
    </source>
</evidence>
<feature type="chain" id="PRO_5045015320" evidence="2">
    <location>
        <begin position="26"/>
        <end position="186"/>
    </location>
</feature>
<reference evidence="4 5" key="1">
    <citation type="submission" date="2024-10" db="EMBL/GenBank/DDBJ databases">
        <title>The Natural Products Discovery Center: Release of the First 8490 Sequenced Strains for Exploring Actinobacteria Biosynthetic Diversity.</title>
        <authorList>
            <person name="Kalkreuter E."/>
            <person name="Kautsar S.A."/>
            <person name="Yang D."/>
            <person name="Bader C.D."/>
            <person name="Teijaro C.N."/>
            <person name="Fluegel L."/>
            <person name="Davis C.M."/>
            <person name="Simpson J.R."/>
            <person name="Lauterbach L."/>
            <person name="Steele A.D."/>
            <person name="Gui C."/>
            <person name="Meng S."/>
            <person name="Li G."/>
            <person name="Viehrig K."/>
            <person name="Ye F."/>
            <person name="Su P."/>
            <person name="Kiefer A.F."/>
            <person name="Nichols A."/>
            <person name="Cepeda A.J."/>
            <person name="Yan W."/>
            <person name="Fan B."/>
            <person name="Jiang Y."/>
            <person name="Adhikari A."/>
            <person name="Zheng C.-J."/>
            <person name="Schuster L."/>
            <person name="Cowan T.M."/>
            <person name="Smanski M.J."/>
            <person name="Chevrette M.G."/>
            <person name="De Carvalho L.P.S."/>
            <person name="Shen B."/>
        </authorList>
    </citation>
    <scope>NUCLEOTIDE SEQUENCE [LARGE SCALE GENOMIC DNA]</scope>
    <source>
        <strain evidence="4 5">NPDC049639</strain>
    </source>
</reference>
<dbReference type="InterPro" id="IPR000566">
    <property type="entry name" value="Lipocln_cytosolic_FA-bd_dom"/>
</dbReference>
<dbReference type="InterPro" id="IPR047202">
    <property type="entry name" value="Lipocalin_Blc-like_dom"/>
</dbReference>
<evidence type="ECO:0000256" key="1">
    <source>
        <dbReference type="ARBA" id="ARBA00006889"/>
    </source>
</evidence>
<dbReference type="SUPFAM" id="SSF50814">
    <property type="entry name" value="Lipocalins"/>
    <property type="match status" value="1"/>
</dbReference>
<dbReference type="EMBL" id="JBITLV010000004">
    <property type="protein sequence ID" value="MFI7587919.1"/>
    <property type="molecule type" value="Genomic_DNA"/>
</dbReference>
<dbReference type="Proteomes" id="UP001612915">
    <property type="component" value="Unassembled WGS sequence"/>
</dbReference>
<feature type="signal peptide" evidence="2">
    <location>
        <begin position="1"/>
        <end position="25"/>
    </location>
</feature>
<dbReference type="PIRSF" id="PIRSF036893">
    <property type="entry name" value="Lipocalin_ApoD"/>
    <property type="match status" value="1"/>
</dbReference>
<keyword evidence="5" id="KW-1185">Reference proteome</keyword>
<feature type="domain" description="Lipocalin/cytosolic fatty-acid binding" evidence="3">
    <location>
        <begin position="36"/>
        <end position="184"/>
    </location>
</feature>
<evidence type="ECO:0000313" key="5">
    <source>
        <dbReference type="Proteomes" id="UP001612915"/>
    </source>
</evidence>
<proteinExistence type="inferred from homology"/>
<sequence>MIIRWKLAALTAVAGLALTAAPASAAGSGIVPVAQVDVNRYLGTWKQIADIPQWYEALCVRDVTANYSLNADGTVKVVNTCTGPLNSTIKTVGGARVLDPGTNAKLQVSFVKVLGKQVYTGSTPNYVIIGLADDYSWAVVGDPSRSSAYILSRTPTLTGDKLEAARDALRRSGYDPDKLKPTKQTV</sequence>
<protein>
    <submittedName>
        <fullName evidence="4">Lipocalin family protein</fullName>
    </submittedName>
</protein>
<dbReference type="Gene3D" id="2.40.128.20">
    <property type="match status" value="1"/>
</dbReference>